<dbReference type="GO" id="GO:0005635">
    <property type="term" value="C:nuclear envelope"/>
    <property type="evidence" value="ECO:0007669"/>
    <property type="project" value="TreeGrafter"/>
</dbReference>
<dbReference type="GO" id="GO:0051301">
    <property type="term" value="P:cell division"/>
    <property type="evidence" value="ECO:0007669"/>
    <property type="project" value="UniProtKB-KW"/>
</dbReference>
<feature type="coiled-coil region" evidence="9">
    <location>
        <begin position="253"/>
        <end position="314"/>
    </location>
</feature>
<evidence type="ECO:0000256" key="7">
    <source>
        <dbReference type="ARBA" id="ARBA00023306"/>
    </source>
</evidence>
<dbReference type="PANTHER" id="PTHR23168">
    <property type="entry name" value="MITOTIC SPINDLE ASSEMBLY CHECKPOINT PROTEIN MAD1 MITOTIC ARREST DEFICIENT-LIKE PROTEIN 1"/>
    <property type="match status" value="1"/>
</dbReference>
<name>A6ZU93_YEAS7</name>
<evidence type="ECO:0000256" key="2">
    <source>
        <dbReference type="ARBA" id="ARBA00008029"/>
    </source>
</evidence>
<feature type="compositionally biased region" description="Low complexity" evidence="10">
    <location>
        <begin position="331"/>
        <end position="381"/>
    </location>
</feature>
<evidence type="ECO:0000313" key="12">
    <source>
        <dbReference type="Proteomes" id="UP000007060"/>
    </source>
</evidence>
<keyword evidence="6" id="KW-0539">Nucleus</keyword>
<dbReference type="GO" id="GO:0007094">
    <property type="term" value="P:mitotic spindle assembly checkpoint signaling"/>
    <property type="evidence" value="ECO:0007669"/>
    <property type="project" value="InterPro"/>
</dbReference>
<keyword evidence="5" id="KW-0498">Mitosis</keyword>
<evidence type="ECO:0000256" key="8">
    <source>
        <dbReference type="ARBA" id="ARBA00032890"/>
    </source>
</evidence>
<keyword evidence="7" id="KW-0131">Cell cycle</keyword>
<dbReference type="Pfam" id="PF05557">
    <property type="entry name" value="MAD"/>
    <property type="match status" value="1"/>
</dbReference>
<feature type="region of interest" description="Disordered" evidence="10">
    <location>
        <begin position="39"/>
        <end position="59"/>
    </location>
</feature>
<evidence type="ECO:0000256" key="10">
    <source>
        <dbReference type="SAM" id="MobiDB-lite"/>
    </source>
</evidence>
<feature type="coiled-coil region" evidence="9">
    <location>
        <begin position="491"/>
        <end position="593"/>
    </location>
</feature>
<sequence>MDVRAALQCFFSALSGRFTGKKLGLEIYSIQYKMSNSGGSSPFLESPGGSPDVGSTNGQSNRQIQALQFKLNTLQNEYEIEKLQLQKQTNILEKKYKATIDELEKALNDTKYLYESNDKLEQELKSLKERSANSMNDKDKCIEELRTTLQNKDLEMETLRQQYDSKLSKVTNQCDHFKLEAESSHSLLMKYEKEIKRQSVDIKDLQHQVMEKDDELSSVKASKMINSHPNYSTEEFNELTEMNKMIQDQVQYTKELELANMQQANELKKLKQSQDTSTFWKLENEKLQNKLSQLHVLESQYENLQLENIDLKSKLTKWEIYNDSDDDDDNNVNNNDNNNNNKNDNNNDNNNDTSNNNNINNNDTSNNNNINNNNRTKNNIRNNPEEIIRDWKLTKKECLILTDMNDKLRLDNNNLKLLNDEMALERNQILDLNKNYENNIVNLKRLNHELEQQKSLSFEECRLLREQLDGLYSAQNNALLEVENSETHASNKNVNEDMNNLIDTYKNKTEDLTNELKKLNDQLLSNSNDVETQRKKRKLTSDQIGLNYSQRLNELQLENVSVSRELSKAQTTIQLLQEKLEKLTKLKEKKIRILQLRDGPFIKDQFIKKNKLRLLEKENADLLNELKKNNPAVETVPISVYDSLNFELKQFEQEVFKSNKRFSRLKQVFNNKSLEFIDVVNSLLGFKLEFQQDSRVKIFSCFKPEKYLIADLNENTLKSNLDADIEGWDDLMNLWVEDRGQLPCFLATITLRLWEQRQAK</sequence>
<accession>A6ZU93</accession>
<feature type="region of interest" description="Disordered" evidence="10">
    <location>
        <begin position="323"/>
        <end position="381"/>
    </location>
</feature>
<evidence type="ECO:0000256" key="6">
    <source>
        <dbReference type="ARBA" id="ARBA00023242"/>
    </source>
</evidence>
<protein>
    <recommendedName>
        <fullName evidence="3">Spindle assembly checkpoint component MAD1</fullName>
    </recommendedName>
    <alternativeName>
        <fullName evidence="8">Mitotic arrest deficient protein 1</fullName>
    </alternativeName>
</protein>
<dbReference type="PANTHER" id="PTHR23168:SF0">
    <property type="entry name" value="MITOTIC SPINDLE ASSEMBLY CHECKPOINT PROTEIN MAD1"/>
    <property type="match status" value="1"/>
</dbReference>
<evidence type="ECO:0000256" key="3">
    <source>
        <dbReference type="ARBA" id="ARBA00022019"/>
    </source>
</evidence>
<organism evidence="11 12">
    <name type="scientific">Saccharomyces cerevisiae (strain YJM789)</name>
    <name type="common">Baker's yeast</name>
    <dbReference type="NCBI Taxonomy" id="307796"/>
    <lineage>
        <taxon>Eukaryota</taxon>
        <taxon>Fungi</taxon>
        <taxon>Dikarya</taxon>
        <taxon>Ascomycota</taxon>
        <taxon>Saccharomycotina</taxon>
        <taxon>Saccharomycetes</taxon>
        <taxon>Saccharomycetales</taxon>
        <taxon>Saccharomycetaceae</taxon>
        <taxon>Saccharomyces</taxon>
    </lineage>
</organism>
<dbReference type="InterPro" id="IPR008672">
    <property type="entry name" value="Mad1"/>
</dbReference>
<dbReference type="GO" id="GO:0000776">
    <property type="term" value="C:kinetochore"/>
    <property type="evidence" value="ECO:0007669"/>
    <property type="project" value="TreeGrafter"/>
</dbReference>
<dbReference type="FunFam" id="3.30.457.60:FF:000008">
    <property type="entry name" value="Spindle assembly checkpoint component MAD1"/>
    <property type="match status" value="1"/>
</dbReference>
<keyword evidence="9" id="KW-0175">Coiled coil</keyword>
<dbReference type="OrthoDB" id="331602at2759"/>
<evidence type="ECO:0000256" key="4">
    <source>
        <dbReference type="ARBA" id="ARBA00022618"/>
    </source>
</evidence>
<dbReference type="GO" id="GO:0072686">
    <property type="term" value="C:mitotic spindle"/>
    <property type="evidence" value="ECO:0007669"/>
    <property type="project" value="TreeGrafter"/>
</dbReference>
<evidence type="ECO:0000256" key="5">
    <source>
        <dbReference type="ARBA" id="ARBA00022776"/>
    </source>
</evidence>
<dbReference type="Gene3D" id="3.30.457.60">
    <property type="match status" value="1"/>
</dbReference>
<comment type="subcellular location">
    <subcellularLocation>
        <location evidence="1">Nucleus</location>
    </subcellularLocation>
</comment>
<reference evidence="11 12" key="1">
    <citation type="journal article" date="2007" name="Proc. Natl. Acad. Sci. U.S.A.">
        <title>Genome sequencing and comparative analysis of Saccharomyces cerevisiae strain YJM789.</title>
        <authorList>
            <person name="Wei W."/>
            <person name="McCusker J.H."/>
            <person name="Hyman R.W."/>
            <person name="Jones T."/>
            <person name="Ning Y."/>
            <person name="Cao Z."/>
            <person name="Gu Z."/>
            <person name="Bruno D."/>
            <person name="Miranda M."/>
            <person name="Nguyen M."/>
            <person name="Wilhelmy J."/>
            <person name="Komp C."/>
            <person name="Tamse R."/>
            <person name="Wang X."/>
            <person name="Jia P."/>
            <person name="Luedi P."/>
            <person name="Oefner P.J."/>
            <person name="David L."/>
            <person name="Dietrich F.S."/>
            <person name="Li Y."/>
            <person name="Davis R.W."/>
            <person name="Steinmetz L.M."/>
        </authorList>
    </citation>
    <scope>NUCLEOTIDE SEQUENCE [LARGE SCALE GENOMIC DNA]</scope>
    <source>
        <strain evidence="11 12">YJM789</strain>
    </source>
</reference>
<feature type="coiled-coil region" evidence="9">
    <location>
        <begin position="401"/>
        <end position="453"/>
    </location>
</feature>
<comment type="similarity">
    <text evidence="2">Belongs to the MAD1 family.</text>
</comment>
<evidence type="ECO:0000256" key="1">
    <source>
        <dbReference type="ARBA" id="ARBA00004123"/>
    </source>
</evidence>
<dbReference type="EMBL" id="AAFW02000099">
    <property type="protein sequence ID" value="EDN62031.1"/>
    <property type="molecule type" value="Genomic_DNA"/>
</dbReference>
<proteinExistence type="inferred from homology"/>
<dbReference type="HOGENOM" id="CLU_026595_0_0_1"/>
<evidence type="ECO:0000313" key="11">
    <source>
        <dbReference type="EMBL" id="EDN62031.1"/>
    </source>
</evidence>
<evidence type="ECO:0000256" key="9">
    <source>
        <dbReference type="SAM" id="Coils"/>
    </source>
</evidence>
<dbReference type="GO" id="GO:0051315">
    <property type="term" value="P:attachment of mitotic spindle microtubules to kinetochore"/>
    <property type="evidence" value="ECO:0007669"/>
    <property type="project" value="TreeGrafter"/>
</dbReference>
<keyword evidence="4" id="KW-0132">Cell division</keyword>
<gene>
    <name evidence="11" type="primary">MAD1</name>
    <name evidence="11" type="ORF">SCY_1976</name>
</gene>
<dbReference type="Proteomes" id="UP000007060">
    <property type="component" value="Unassembled WGS sequence"/>
</dbReference>
<dbReference type="AlphaFoldDB" id="A6ZU93"/>
<comment type="caution">
    <text evidence="11">The sequence shown here is derived from an EMBL/GenBank/DDBJ whole genome shotgun (WGS) entry which is preliminary data.</text>
</comment>